<name>C6RGZ2_9BACT</name>
<proteinExistence type="predicted"/>
<evidence type="ECO:0000313" key="1">
    <source>
        <dbReference type="EMBL" id="EET79348.1"/>
    </source>
</evidence>
<evidence type="ECO:0000313" key="2">
    <source>
        <dbReference type="Proteomes" id="UP000003107"/>
    </source>
</evidence>
<dbReference type="EMBL" id="ACVQ01000022">
    <property type="protein sequence ID" value="EET79348.1"/>
    <property type="molecule type" value="Genomic_DNA"/>
</dbReference>
<keyword evidence="2" id="KW-1185">Reference proteome</keyword>
<sequence length="76" mass="9057">MTKILRLDYFCFKFEVKFANFTHRDLHRENAKFGLVKFGIKFCFQMCGAIACFKFVRRRIFAFRRGGNEPSEGAYK</sequence>
<organism evidence="1 2">
    <name type="scientific">Campylobacter showae RM3277</name>
    <dbReference type="NCBI Taxonomy" id="553219"/>
    <lineage>
        <taxon>Bacteria</taxon>
        <taxon>Pseudomonadati</taxon>
        <taxon>Campylobacterota</taxon>
        <taxon>Epsilonproteobacteria</taxon>
        <taxon>Campylobacterales</taxon>
        <taxon>Campylobacteraceae</taxon>
        <taxon>Campylobacter</taxon>
    </lineage>
</organism>
<reference evidence="1 2" key="1">
    <citation type="submission" date="2009-07" db="EMBL/GenBank/DDBJ databases">
        <authorList>
            <person name="Madupu R."/>
            <person name="Sebastian Y."/>
            <person name="Durkin A.S."/>
            <person name="Torralba M."/>
            <person name="Methe B."/>
            <person name="Sutton G.G."/>
            <person name="Strausberg R.L."/>
            <person name="Nelson K.E."/>
        </authorList>
    </citation>
    <scope>NUCLEOTIDE SEQUENCE [LARGE SCALE GENOMIC DNA]</scope>
    <source>
        <strain evidence="1 2">RM3277</strain>
    </source>
</reference>
<dbReference type="STRING" id="553219.CAMSH0001_1626"/>
<accession>C6RGZ2</accession>
<protein>
    <submittedName>
        <fullName evidence="1">Uncharacterized protein</fullName>
    </submittedName>
</protein>
<dbReference type="Proteomes" id="UP000003107">
    <property type="component" value="Unassembled WGS sequence"/>
</dbReference>
<comment type="caution">
    <text evidence="1">The sequence shown here is derived from an EMBL/GenBank/DDBJ whole genome shotgun (WGS) entry which is preliminary data.</text>
</comment>
<gene>
    <name evidence="1" type="ORF">CAMSH0001_1626</name>
</gene>
<dbReference type="AlphaFoldDB" id="C6RGZ2"/>